<comment type="caution">
    <text evidence="2">The sequence shown here is derived from an EMBL/GenBank/DDBJ whole genome shotgun (WGS) entry which is preliminary data.</text>
</comment>
<dbReference type="Pfam" id="PF19809">
    <property type="entry name" value="DUF6292"/>
    <property type="match status" value="1"/>
</dbReference>
<evidence type="ECO:0000313" key="3">
    <source>
        <dbReference type="EMBL" id="OOC05627.1"/>
    </source>
</evidence>
<evidence type="ECO:0000313" key="4">
    <source>
        <dbReference type="Proteomes" id="UP000014137"/>
    </source>
</evidence>
<dbReference type="EMBL" id="ANMG01000032">
    <property type="protein sequence ID" value="EMD26489.1"/>
    <property type="molecule type" value="Genomic_DNA"/>
</dbReference>
<dbReference type="EMBL" id="MUXN01000011">
    <property type="protein sequence ID" value="OOC05627.1"/>
    <property type="molecule type" value="Genomic_DNA"/>
</dbReference>
<dbReference type="InterPro" id="IPR046259">
    <property type="entry name" value="DUF6292"/>
</dbReference>
<dbReference type="RefSeq" id="WP_005157361.1">
    <property type="nucleotide sequence ID" value="NZ_ANMG01000032.1"/>
</dbReference>
<reference evidence="3 5" key="2">
    <citation type="submission" date="2017-02" db="EMBL/GenBank/DDBJ databases">
        <title>Amycolatopsis azurea DSM 43854 draft genome.</title>
        <authorList>
            <person name="Mayilraj S."/>
        </authorList>
    </citation>
    <scope>NUCLEOTIDE SEQUENCE [LARGE SCALE GENOMIC DNA]</scope>
    <source>
        <strain evidence="3 5">DSM 43854</strain>
    </source>
</reference>
<gene>
    <name evidence="3" type="ORF">B0293_14765</name>
    <name evidence="2" type="ORF">C791_3333</name>
</gene>
<sequence length="137" mass="14849">MESEFGGAAVRGLHRYVRLVIDDLRLSGNAYYLQLDPTAGAYIALDRTLPGHPGCDVALVWNEREGWALALETDSREDLIVVDRLGTEILPSPRVVAKFTRDAYASEPMGDTGDSPVPICHDLAERLAAYAPAALPA</sequence>
<dbReference type="PATRIC" id="fig|1238180.3.peg.3664"/>
<protein>
    <recommendedName>
        <fullName evidence="1">DUF6292 domain-containing protein</fullName>
    </recommendedName>
</protein>
<keyword evidence="5" id="KW-1185">Reference proteome</keyword>
<accession>M2NVB1</accession>
<evidence type="ECO:0000313" key="5">
    <source>
        <dbReference type="Proteomes" id="UP000188551"/>
    </source>
</evidence>
<name>M2NVB1_9PSEU</name>
<feature type="domain" description="DUF6292" evidence="1">
    <location>
        <begin position="16"/>
        <end position="102"/>
    </location>
</feature>
<dbReference type="AlphaFoldDB" id="M2NVB1"/>
<reference evidence="2 4" key="1">
    <citation type="submission" date="2012-10" db="EMBL/GenBank/DDBJ databases">
        <title>Genome assembly of Amycolatopsis azurea DSM 43854.</title>
        <authorList>
            <person name="Khatri I."/>
            <person name="Kaur I."/>
            <person name="Subramanian S."/>
            <person name="Mayilraj S."/>
        </authorList>
    </citation>
    <scope>NUCLEOTIDE SEQUENCE [LARGE SCALE GENOMIC DNA]</scope>
    <source>
        <strain evidence="2 4">DSM 43854</strain>
    </source>
</reference>
<evidence type="ECO:0000313" key="2">
    <source>
        <dbReference type="EMBL" id="EMD26489.1"/>
    </source>
</evidence>
<dbReference type="Proteomes" id="UP000014137">
    <property type="component" value="Unassembled WGS sequence"/>
</dbReference>
<dbReference type="OrthoDB" id="4190452at2"/>
<evidence type="ECO:0000259" key="1">
    <source>
        <dbReference type="Pfam" id="PF19809"/>
    </source>
</evidence>
<organism evidence="2 4">
    <name type="scientific">Amycolatopsis azurea DSM 43854</name>
    <dbReference type="NCBI Taxonomy" id="1238180"/>
    <lineage>
        <taxon>Bacteria</taxon>
        <taxon>Bacillati</taxon>
        <taxon>Actinomycetota</taxon>
        <taxon>Actinomycetes</taxon>
        <taxon>Pseudonocardiales</taxon>
        <taxon>Pseudonocardiaceae</taxon>
        <taxon>Amycolatopsis</taxon>
    </lineage>
</organism>
<proteinExistence type="predicted"/>
<dbReference type="Proteomes" id="UP000188551">
    <property type="component" value="Unassembled WGS sequence"/>
</dbReference>